<evidence type="ECO:0000313" key="1">
    <source>
        <dbReference type="EMBL" id="RXH58147.1"/>
    </source>
</evidence>
<dbReference type="EMBL" id="RDSM01000001">
    <property type="protein sequence ID" value="RXH58147.1"/>
    <property type="molecule type" value="Genomic_DNA"/>
</dbReference>
<keyword evidence="2" id="KW-1185">Reference proteome</keyword>
<dbReference type="AlphaFoldDB" id="A0A4Q0T4A4"/>
<proteinExistence type="predicted"/>
<reference evidence="1 2" key="1">
    <citation type="submission" date="2018-11" db="EMBL/GenBank/DDBJ databases">
        <authorList>
            <person name="Mardanov A.V."/>
            <person name="Ravin N.V."/>
            <person name="Dedysh S.N."/>
        </authorList>
    </citation>
    <scope>NUCLEOTIDE SEQUENCE [LARGE SCALE GENOMIC DNA]</scope>
    <source>
        <strain evidence="1 2">AF10</strain>
    </source>
</reference>
<comment type="caution">
    <text evidence="1">The sequence shown here is derived from an EMBL/GenBank/DDBJ whole genome shotgun (WGS) entry which is preliminary data.</text>
</comment>
<accession>A0A4Q0T4A4</accession>
<organism evidence="1 2">
    <name type="scientific">Granulicella sibirica</name>
    <dbReference type="NCBI Taxonomy" id="2479048"/>
    <lineage>
        <taxon>Bacteria</taxon>
        <taxon>Pseudomonadati</taxon>
        <taxon>Acidobacteriota</taxon>
        <taxon>Terriglobia</taxon>
        <taxon>Terriglobales</taxon>
        <taxon>Acidobacteriaceae</taxon>
        <taxon>Granulicella</taxon>
    </lineage>
</organism>
<protein>
    <submittedName>
        <fullName evidence="1">Uncharacterized protein</fullName>
    </submittedName>
</protein>
<gene>
    <name evidence="1" type="ORF">GRAN_1457</name>
</gene>
<name>A0A4Q0T4A4_9BACT</name>
<sequence>MRPDDTDWNFEVVAGLRPNRLQIIKSGHELYREGGDDVEYDHKVTAQLVSTIKLFSHAGNAVIA</sequence>
<dbReference type="Proteomes" id="UP000289437">
    <property type="component" value="Unassembled WGS sequence"/>
</dbReference>
<reference evidence="2" key="2">
    <citation type="submission" date="2019-02" db="EMBL/GenBank/DDBJ databases">
        <title>Granulicella sibirica sp. nov., a psychrotolerant acidobacterium isolated from an organic soil layer in forested tundra, West Siberia.</title>
        <authorList>
            <person name="Oshkin I.Y."/>
            <person name="Kulichevskaya I.S."/>
            <person name="Rijpstra W.I.C."/>
            <person name="Sinninghe Damste J.S."/>
            <person name="Rakitin A.L."/>
            <person name="Ravin N.V."/>
            <person name="Dedysh S.N."/>
        </authorList>
    </citation>
    <scope>NUCLEOTIDE SEQUENCE [LARGE SCALE GENOMIC DNA]</scope>
    <source>
        <strain evidence="2">AF10</strain>
    </source>
</reference>
<evidence type="ECO:0000313" key="2">
    <source>
        <dbReference type="Proteomes" id="UP000289437"/>
    </source>
</evidence>